<dbReference type="AlphaFoldDB" id="A0A8H6THM3"/>
<sequence>MTHPDRSESDAASLAAANTRRHRHSFPRRPSSHSISDNIPRPRNASKVAMKELKRLLGYDRKRWNALRTCTRFAMLAADLESDSVWKSQDQEKISMLADIVYVDFPETARFEDAWGIRLIARHSLRSQKSYRRSINDPATYHGRKALARRRVDTAPPVITRMRRPLAPYNDDDGQDV</sequence>
<evidence type="ECO:0000313" key="2">
    <source>
        <dbReference type="EMBL" id="KAF7317359.1"/>
    </source>
</evidence>
<evidence type="ECO:0000256" key="1">
    <source>
        <dbReference type="SAM" id="MobiDB-lite"/>
    </source>
</evidence>
<keyword evidence="3" id="KW-1185">Reference proteome</keyword>
<dbReference type="EMBL" id="JACAZE010000005">
    <property type="protein sequence ID" value="KAF7317359.1"/>
    <property type="molecule type" value="Genomic_DNA"/>
</dbReference>
<dbReference type="Proteomes" id="UP000613580">
    <property type="component" value="Unassembled WGS sequence"/>
</dbReference>
<feature type="compositionally biased region" description="Basic residues" evidence="1">
    <location>
        <begin position="19"/>
        <end position="31"/>
    </location>
</feature>
<dbReference type="OrthoDB" id="3051177at2759"/>
<proteinExistence type="predicted"/>
<accession>A0A8H6THM3</accession>
<name>A0A8H6THM3_MYCCL</name>
<protein>
    <submittedName>
        <fullName evidence="2">Uncharacterized protein</fullName>
    </submittedName>
</protein>
<feature type="region of interest" description="Disordered" evidence="1">
    <location>
        <begin position="1"/>
        <end position="45"/>
    </location>
</feature>
<gene>
    <name evidence="2" type="ORF">HMN09_00472200</name>
</gene>
<reference evidence="2" key="1">
    <citation type="submission" date="2020-05" db="EMBL/GenBank/DDBJ databases">
        <title>Mycena genomes resolve the evolution of fungal bioluminescence.</title>
        <authorList>
            <person name="Tsai I.J."/>
        </authorList>
    </citation>
    <scope>NUCLEOTIDE SEQUENCE</scope>
    <source>
        <strain evidence="2">110903Hualien_Pintung</strain>
    </source>
</reference>
<comment type="caution">
    <text evidence="2">The sequence shown here is derived from an EMBL/GenBank/DDBJ whole genome shotgun (WGS) entry which is preliminary data.</text>
</comment>
<organism evidence="2 3">
    <name type="scientific">Mycena chlorophos</name>
    <name type="common">Agaric fungus</name>
    <name type="synonym">Agaricus chlorophos</name>
    <dbReference type="NCBI Taxonomy" id="658473"/>
    <lineage>
        <taxon>Eukaryota</taxon>
        <taxon>Fungi</taxon>
        <taxon>Dikarya</taxon>
        <taxon>Basidiomycota</taxon>
        <taxon>Agaricomycotina</taxon>
        <taxon>Agaricomycetes</taxon>
        <taxon>Agaricomycetidae</taxon>
        <taxon>Agaricales</taxon>
        <taxon>Marasmiineae</taxon>
        <taxon>Mycenaceae</taxon>
        <taxon>Mycena</taxon>
    </lineage>
</organism>
<evidence type="ECO:0000313" key="3">
    <source>
        <dbReference type="Proteomes" id="UP000613580"/>
    </source>
</evidence>